<dbReference type="InterPro" id="IPR049730">
    <property type="entry name" value="SNF2/RAD54-like_C"/>
</dbReference>
<dbReference type="InterPro" id="IPR014001">
    <property type="entry name" value="Helicase_ATP-bd"/>
</dbReference>
<evidence type="ECO:0000256" key="5">
    <source>
        <dbReference type="SAM" id="Coils"/>
    </source>
</evidence>
<dbReference type="GO" id="GO:0005524">
    <property type="term" value="F:ATP binding"/>
    <property type="evidence" value="ECO:0007669"/>
    <property type="project" value="UniProtKB-KW"/>
</dbReference>
<dbReference type="CDD" id="cd18793">
    <property type="entry name" value="SF2_C_SNF"/>
    <property type="match status" value="1"/>
</dbReference>
<dbReference type="AlphaFoldDB" id="A0A1H1Y7B1"/>
<dbReference type="Pfam" id="PF00271">
    <property type="entry name" value="Helicase_C"/>
    <property type="match status" value="1"/>
</dbReference>
<dbReference type="CDD" id="cd18011">
    <property type="entry name" value="DEXDc_RapA"/>
    <property type="match status" value="1"/>
</dbReference>
<dbReference type="SMART" id="SM00487">
    <property type="entry name" value="DEXDc"/>
    <property type="match status" value="1"/>
</dbReference>
<evidence type="ECO:0000313" key="9">
    <source>
        <dbReference type="Proteomes" id="UP000243426"/>
    </source>
</evidence>
<dbReference type="STRING" id="797277.SAMN05216198_3879"/>
<dbReference type="SUPFAM" id="SSF52540">
    <property type="entry name" value="P-loop containing nucleoside triphosphate hydrolases"/>
    <property type="match status" value="2"/>
</dbReference>
<reference evidence="9" key="1">
    <citation type="submission" date="2016-10" db="EMBL/GenBank/DDBJ databases">
        <authorList>
            <person name="Varghese N."/>
            <person name="Submissions S."/>
        </authorList>
    </citation>
    <scope>NUCLEOTIDE SEQUENCE [LARGE SCALE GENOMIC DNA]</scope>
    <source>
        <strain evidence="9">2SM5</strain>
    </source>
</reference>
<proteinExistence type="predicted"/>
<evidence type="ECO:0000259" key="6">
    <source>
        <dbReference type="PROSITE" id="PS51192"/>
    </source>
</evidence>
<dbReference type="GO" id="GO:0004386">
    <property type="term" value="F:helicase activity"/>
    <property type="evidence" value="ECO:0007669"/>
    <property type="project" value="UniProtKB-KW"/>
</dbReference>
<dbReference type="PROSITE" id="PS51192">
    <property type="entry name" value="HELICASE_ATP_BIND_1"/>
    <property type="match status" value="1"/>
</dbReference>
<dbReference type="InterPro" id="IPR057342">
    <property type="entry name" value="DEXDc_RapA"/>
</dbReference>
<feature type="coiled-coil region" evidence="5">
    <location>
        <begin position="896"/>
        <end position="975"/>
    </location>
</feature>
<dbReference type="Gene3D" id="3.40.50.300">
    <property type="entry name" value="P-loop containing nucleotide triphosphate hydrolases"/>
    <property type="match status" value="1"/>
</dbReference>
<keyword evidence="1" id="KW-0547">Nucleotide-binding</keyword>
<protein>
    <submittedName>
        <fullName evidence="8">Helicase conserved C-terminal domain-containing protein</fullName>
    </submittedName>
</protein>
<sequence>MESRPKESLLITAYHAKYYAHELTRRHAADGVDRLSQSLFDASVDLNPHQIEAALFALRNPLQQGVLLADEVGLGKTIEAALVICQLWAERRRKLLIIAPASLRKQWAQELLEKFAVPATVLDAVALRKQAAGSALDTLQRITGKSVVIMSYQFAARMEAELRAVAWDVVVIDEAHKLRNAHRQSNRTGQALRRALDGRKKLLLTATPLQNSLMELYGLSTLIDEHMFGDEKAFRKQYLNNPDGLEELRGRLAGFTQRTLRKDVLEYIQYTERKALTQPFNPTDEEQALYERVSAFLLREESFALPKRQRHLTGLILRKLLASSTPAILGTLITIRARLEQMLVDEAAAEKQSLLEQWVEEDDLEADYLEEDELENDVSVNDVSPGYLIADTPVPLAPEQKKQAIQLEIAELDSIIALAQGLHSDTKAQALLTALQLGFNNMAELGAPRKAIIFTESKRTQEYLYQFLSANGYESKLALFSGTNNHPDTTTLYQRWLIEHQGTDRVTGSPQVDRRTALIDHFRKDDGNGADIMIATEAAAEGVNLQFCALLINYDLPWNPQRVEQRIGRCHRYGQKYDVVVINFLNTRNQADQRVLELLSEKFSLFSGVFGASDEVLGRIESGIDFEKRILTIYETCRHPDEIEQAFNTLQAELEDVINDRIKDTQSQLLEKFDEDVHDRLKLRLDEAEARLDKIGRWFWGLTRFALEKQARFDHAAYAFSLPQSPAGISPPVAAGRYQLIRGASQPDMLAHAYRLSHPLGEWAQEVSLTAETPTAQIIFNYSSHGSKVSQVETLLGKSGWLRLDRLQVTAFETTDSLLFSGLTSDGKALDQEACEKLMAVEAEGQPVPSHELPPSKLIANSERHIAAAIADVLEANQRLFNEERDKLEKWADDKLMASEEALKNTKARIAQLKRDARKAPTLQEQSDIQQEISSLERQQRRQRQEIFAVEDEIIAQRDQLIESLQQRLQEKTETHTLFTLHWQVV</sequence>
<dbReference type="Pfam" id="PF00176">
    <property type="entry name" value="SNF2-rel_dom"/>
    <property type="match status" value="1"/>
</dbReference>
<gene>
    <name evidence="8" type="ORF">SAMN05216198_3879</name>
</gene>
<accession>A0A1H1Y7B1</accession>
<dbReference type="InterPro" id="IPR038718">
    <property type="entry name" value="SNF2-like_sf"/>
</dbReference>
<dbReference type="InterPro" id="IPR001650">
    <property type="entry name" value="Helicase_C-like"/>
</dbReference>
<evidence type="ECO:0000259" key="7">
    <source>
        <dbReference type="PROSITE" id="PS51194"/>
    </source>
</evidence>
<feature type="domain" description="Helicase C-terminal" evidence="7">
    <location>
        <begin position="427"/>
        <end position="617"/>
    </location>
</feature>
<organism evidence="8 9">
    <name type="scientific">Halopseudomonas litoralis</name>
    <dbReference type="NCBI Taxonomy" id="797277"/>
    <lineage>
        <taxon>Bacteria</taxon>
        <taxon>Pseudomonadati</taxon>
        <taxon>Pseudomonadota</taxon>
        <taxon>Gammaproteobacteria</taxon>
        <taxon>Pseudomonadales</taxon>
        <taxon>Pseudomonadaceae</taxon>
        <taxon>Halopseudomonas</taxon>
    </lineage>
</organism>
<dbReference type="EMBL" id="LT629748">
    <property type="protein sequence ID" value="SDT17271.1"/>
    <property type="molecule type" value="Genomic_DNA"/>
</dbReference>
<dbReference type="RefSeq" id="WP_172828703.1">
    <property type="nucleotide sequence ID" value="NZ_LT629748.1"/>
</dbReference>
<dbReference type="PROSITE" id="PS51194">
    <property type="entry name" value="HELICASE_CTER"/>
    <property type="match status" value="1"/>
</dbReference>
<name>A0A1H1Y7B1_9GAMM</name>
<evidence type="ECO:0000256" key="2">
    <source>
        <dbReference type="ARBA" id="ARBA00022801"/>
    </source>
</evidence>
<dbReference type="InterPro" id="IPR000330">
    <property type="entry name" value="SNF2_N"/>
</dbReference>
<feature type="domain" description="Helicase ATP-binding" evidence="6">
    <location>
        <begin position="57"/>
        <end position="226"/>
    </location>
</feature>
<dbReference type="Proteomes" id="UP000243426">
    <property type="component" value="Chromosome I"/>
</dbReference>
<evidence type="ECO:0000313" key="8">
    <source>
        <dbReference type="EMBL" id="SDT17271.1"/>
    </source>
</evidence>
<evidence type="ECO:0000256" key="4">
    <source>
        <dbReference type="ARBA" id="ARBA00022840"/>
    </source>
</evidence>
<dbReference type="InterPro" id="IPR027417">
    <property type="entry name" value="P-loop_NTPase"/>
</dbReference>
<evidence type="ECO:0000256" key="3">
    <source>
        <dbReference type="ARBA" id="ARBA00022806"/>
    </source>
</evidence>
<keyword evidence="9" id="KW-1185">Reference proteome</keyword>
<keyword evidence="2" id="KW-0378">Hydrolase</keyword>
<dbReference type="PANTHER" id="PTHR10799">
    <property type="entry name" value="SNF2/RAD54 HELICASE FAMILY"/>
    <property type="match status" value="1"/>
</dbReference>
<keyword evidence="3 8" id="KW-0347">Helicase</keyword>
<dbReference type="SMART" id="SM00490">
    <property type="entry name" value="HELICc"/>
    <property type="match status" value="1"/>
</dbReference>
<dbReference type="Gene3D" id="3.40.50.10810">
    <property type="entry name" value="Tandem AAA-ATPase domain"/>
    <property type="match status" value="1"/>
</dbReference>
<evidence type="ECO:0000256" key="1">
    <source>
        <dbReference type="ARBA" id="ARBA00022741"/>
    </source>
</evidence>
<dbReference type="GO" id="GO:0016787">
    <property type="term" value="F:hydrolase activity"/>
    <property type="evidence" value="ECO:0007669"/>
    <property type="project" value="UniProtKB-KW"/>
</dbReference>
<keyword evidence="5" id="KW-0175">Coiled coil</keyword>
<keyword evidence="4" id="KW-0067">ATP-binding</keyword>